<gene>
    <name evidence="7" type="ORF">OYC64_001017</name>
</gene>
<dbReference type="Proteomes" id="UP001619887">
    <property type="component" value="Unassembled WGS sequence"/>
</dbReference>
<dbReference type="Pfam" id="PF05485">
    <property type="entry name" value="THAP"/>
    <property type="match status" value="1"/>
</dbReference>
<dbReference type="PROSITE" id="PS50950">
    <property type="entry name" value="ZF_THAP"/>
    <property type="match status" value="1"/>
</dbReference>
<dbReference type="GO" id="GO:0008270">
    <property type="term" value="F:zinc ion binding"/>
    <property type="evidence" value="ECO:0007669"/>
    <property type="project" value="UniProtKB-KW"/>
</dbReference>
<protein>
    <recommendedName>
        <fullName evidence="6">THAP-type domain-containing protein</fullName>
    </recommendedName>
</protein>
<reference evidence="7 8" key="1">
    <citation type="journal article" date="2022" name="G3 (Bethesda)">
        <title>Evaluating Illumina-, Nanopore-, and PacBio-based genome assembly strategies with the bald notothen, Trematomus borchgrevinki.</title>
        <authorList>
            <person name="Rayamajhi N."/>
            <person name="Cheng C.C."/>
            <person name="Catchen J.M."/>
        </authorList>
    </citation>
    <scope>NUCLEOTIDE SEQUENCE [LARGE SCALE GENOMIC DNA]</scope>
    <source>
        <strain evidence="7">AGRC-2024</strain>
    </source>
</reference>
<evidence type="ECO:0000259" key="6">
    <source>
        <dbReference type="PROSITE" id="PS50950"/>
    </source>
</evidence>
<name>A0ABD2HFT9_PAGBO</name>
<dbReference type="GO" id="GO:0003677">
    <property type="term" value="F:DNA binding"/>
    <property type="evidence" value="ECO:0007669"/>
    <property type="project" value="UniProtKB-UniRule"/>
</dbReference>
<evidence type="ECO:0000313" key="8">
    <source>
        <dbReference type="Proteomes" id="UP001619887"/>
    </source>
</evidence>
<evidence type="ECO:0000256" key="2">
    <source>
        <dbReference type="ARBA" id="ARBA00022771"/>
    </source>
</evidence>
<evidence type="ECO:0000256" key="5">
    <source>
        <dbReference type="PROSITE-ProRule" id="PRU00309"/>
    </source>
</evidence>
<proteinExistence type="predicted"/>
<dbReference type="InterPro" id="IPR006612">
    <property type="entry name" value="THAP_Znf"/>
</dbReference>
<dbReference type="SUPFAM" id="SSF57716">
    <property type="entry name" value="Glucocorticoid receptor-like (DNA-binding domain)"/>
    <property type="match status" value="1"/>
</dbReference>
<keyword evidence="3" id="KW-0862">Zinc</keyword>
<dbReference type="AlphaFoldDB" id="A0ABD2HFT9"/>
<keyword evidence="1" id="KW-0479">Metal-binding</keyword>
<evidence type="ECO:0000313" key="7">
    <source>
        <dbReference type="EMBL" id="KAL3064903.1"/>
    </source>
</evidence>
<dbReference type="EMBL" id="JBIYXZ010002070">
    <property type="protein sequence ID" value="KAL3064903.1"/>
    <property type="molecule type" value="Genomic_DNA"/>
</dbReference>
<keyword evidence="8" id="KW-1185">Reference proteome</keyword>
<comment type="caution">
    <text evidence="7">The sequence shown here is derived from an EMBL/GenBank/DDBJ whole genome shotgun (WGS) entry which is preliminary data.</text>
</comment>
<reference evidence="7 8" key="2">
    <citation type="journal article" date="2024" name="G3 (Bethesda)">
        <title>The genome of the cryopelagic Antarctic bald notothen, Trematomus borchgrevinki.</title>
        <authorList>
            <person name="Rayamajhi N."/>
            <person name="Rivera-Colon A.G."/>
            <person name="Minhas B.F."/>
            <person name="Cheng C.C."/>
            <person name="Catchen J.M."/>
        </authorList>
    </citation>
    <scope>NUCLEOTIDE SEQUENCE [LARGE SCALE GENOMIC DNA]</scope>
    <source>
        <strain evidence="7">AGRC-2024</strain>
    </source>
</reference>
<evidence type="ECO:0000256" key="1">
    <source>
        <dbReference type="ARBA" id="ARBA00022723"/>
    </source>
</evidence>
<dbReference type="InterPro" id="IPR038441">
    <property type="entry name" value="THAP_Znf_sf"/>
</dbReference>
<organism evidence="7 8">
    <name type="scientific">Pagothenia borchgrevinki</name>
    <name type="common">Bald rockcod</name>
    <name type="synonym">Trematomus borchgrevinki</name>
    <dbReference type="NCBI Taxonomy" id="8213"/>
    <lineage>
        <taxon>Eukaryota</taxon>
        <taxon>Metazoa</taxon>
        <taxon>Chordata</taxon>
        <taxon>Craniata</taxon>
        <taxon>Vertebrata</taxon>
        <taxon>Euteleostomi</taxon>
        <taxon>Actinopterygii</taxon>
        <taxon>Neopterygii</taxon>
        <taxon>Teleostei</taxon>
        <taxon>Neoteleostei</taxon>
        <taxon>Acanthomorphata</taxon>
        <taxon>Eupercaria</taxon>
        <taxon>Perciformes</taxon>
        <taxon>Notothenioidei</taxon>
        <taxon>Nototheniidae</taxon>
        <taxon>Pagothenia</taxon>
    </lineage>
</organism>
<keyword evidence="2 5" id="KW-0863">Zinc-finger</keyword>
<sequence>MVCCFAPGCSHRSSHETCSFYRFPANVFQRRVWIRAIRRADKPNACSRICSCHFPLQKRKRPVSFEA</sequence>
<dbReference type="Gene3D" id="6.20.210.20">
    <property type="entry name" value="THAP domain"/>
    <property type="match status" value="1"/>
</dbReference>
<accession>A0ABD2HFT9</accession>
<evidence type="ECO:0000256" key="4">
    <source>
        <dbReference type="ARBA" id="ARBA00023125"/>
    </source>
</evidence>
<keyword evidence="4 5" id="KW-0238">DNA-binding</keyword>
<evidence type="ECO:0000256" key="3">
    <source>
        <dbReference type="ARBA" id="ARBA00022833"/>
    </source>
</evidence>
<feature type="domain" description="THAP-type" evidence="6">
    <location>
        <begin position="1"/>
        <end position="67"/>
    </location>
</feature>